<protein>
    <submittedName>
        <fullName evidence="1">Transposase</fullName>
    </submittedName>
</protein>
<gene>
    <name evidence="1" type="ORF">G6047_06440</name>
</gene>
<dbReference type="AlphaFoldDB" id="A0A972FKZ3"/>
<keyword evidence="2" id="KW-1185">Reference proteome</keyword>
<dbReference type="EMBL" id="JAAMPU010000102">
    <property type="protein sequence ID" value="NMH27663.1"/>
    <property type="molecule type" value="Genomic_DNA"/>
</dbReference>
<name>A0A972FKZ3_9FLAO</name>
<evidence type="ECO:0000313" key="2">
    <source>
        <dbReference type="Proteomes" id="UP000712080"/>
    </source>
</evidence>
<comment type="caution">
    <text evidence="1">The sequence shown here is derived from an EMBL/GenBank/DDBJ whole genome shotgun (WGS) entry which is preliminary data.</text>
</comment>
<proteinExistence type="predicted"/>
<sequence length="135" mass="16002">MKKQLPYFESETECKNYLEALRWPNGVISPFDEYSKIYLCKGEKFRCRNTGKYFNVRTGTLFSNSRLSLNNWTDLLNQAWQGNIDVKWIAEQYNLSLKSAYLIHQKLLSVIEMEKTEQPTAEQFTLADWLFQIKN</sequence>
<accession>A0A972FKZ3</accession>
<dbReference type="RefSeq" id="WP_169526667.1">
    <property type="nucleotide sequence ID" value="NZ_JAAMPU010000102.1"/>
</dbReference>
<evidence type="ECO:0000313" key="1">
    <source>
        <dbReference type="EMBL" id="NMH27663.1"/>
    </source>
</evidence>
<organism evidence="1 2">
    <name type="scientific">Flavobacterium silvaticum</name>
    <dbReference type="NCBI Taxonomy" id="1852020"/>
    <lineage>
        <taxon>Bacteria</taxon>
        <taxon>Pseudomonadati</taxon>
        <taxon>Bacteroidota</taxon>
        <taxon>Flavobacteriia</taxon>
        <taxon>Flavobacteriales</taxon>
        <taxon>Flavobacteriaceae</taxon>
        <taxon>Flavobacterium</taxon>
    </lineage>
</organism>
<dbReference type="Proteomes" id="UP000712080">
    <property type="component" value="Unassembled WGS sequence"/>
</dbReference>
<reference evidence="1" key="1">
    <citation type="submission" date="2020-02" db="EMBL/GenBank/DDBJ databases">
        <title>Flavobacterium sp. genome.</title>
        <authorList>
            <person name="Jung H.S."/>
            <person name="Baek J.H."/>
            <person name="Jeon C.O."/>
        </authorList>
    </citation>
    <scope>NUCLEOTIDE SEQUENCE</scope>
    <source>
        <strain evidence="1">SE-s28</strain>
    </source>
</reference>